<dbReference type="GO" id="GO:0035556">
    <property type="term" value="P:intracellular signal transduction"/>
    <property type="evidence" value="ECO:0007669"/>
    <property type="project" value="UniProtKB-ARBA"/>
</dbReference>
<evidence type="ECO:0000256" key="2">
    <source>
        <dbReference type="ARBA" id="ARBA00004496"/>
    </source>
</evidence>
<evidence type="ECO:0000313" key="11">
    <source>
        <dbReference type="Proteomes" id="UP001182556"/>
    </source>
</evidence>
<sequence length="725" mass="81397">MKGIKKTLAMNLSRGKSSEGKSKSPQPTSSKPTPAISASSNPGPSSPSPSSPVNSRVSGSTPSSDSNTLANSAGNGAPLTPRRSPVSDKTSPAPPLVVISGAPNAANAEMPVDPIPHSPHGRHGSPDRQLGPDGQPTPPRAGPLTRLRGPKDTIPIVGKTPRKQRSSRFYVTEKVEIEKLPNFLDVRPEERNDLFVQKLQQCRVVFDFNDASSELQGKQVKAQTLHEMLEYITTQRGTITEQIYPEVVQMFATNLFRSIPPQVNPSGDAFDPEEDEPVLELAWPHLQIVYEFFLRFVESPEFNTNIGKRYIDQAFVLQLLELFDSEDPRERDFLKTTLHRIYGKFLNLRAFIRRSINNVFFQFVYETERHNGIAELLEILGSIINGFALPLKEEHKTFLTRVLIPLHKAKSLALYHPQLAYCVVQFLEKDASLTEEVLLGLLRYWPKVNSPKEVMFLNEVEEILDVIEATEFHKIVTPLFTQLARCINSQHFQVAERALYYWNNEYIVNLMGEHIATVLPIVFPALNQNSKSHWNRTIHGMVYNALKLFMEINPELFQQCQDNYKAQRRAESERAIARWEEWMQLREQARENYEKSGSTQPMPKALTEDPPPKPEPYQDEDLADVSVDITANGFDASESFTLDRSLAEEVVPASDPGVDRIMPTSPVGLGIHGQQAAASPSAQSPHMRRKSVIPIDPAVIRDLQNHRSLEGGPTPPPPDIEQQQQ</sequence>
<evidence type="ECO:0000313" key="10">
    <source>
        <dbReference type="EMBL" id="KAK1927500.1"/>
    </source>
</evidence>
<proteinExistence type="inferred from homology"/>
<evidence type="ECO:0000256" key="5">
    <source>
        <dbReference type="ARBA" id="ARBA00022553"/>
    </source>
</evidence>
<evidence type="ECO:0000256" key="3">
    <source>
        <dbReference type="ARBA" id="ARBA00008259"/>
    </source>
</evidence>
<dbReference type="GO" id="GO:0051754">
    <property type="term" value="P:meiotic sister chromatid cohesion, centromeric"/>
    <property type="evidence" value="ECO:0007669"/>
    <property type="project" value="UniProtKB-ARBA"/>
</dbReference>
<feature type="compositionally biased region" description="Polar residues" evidence="9">
    <location>
        <begin position="61"/>
        <end position="74"/>
    </location>
</feature>
<comment type="subcellular location">
    <subcellularLocation>
        <location evidence="2">Cytoplasm</location>
    </subcellularLocation>
    <subcellularLocation>
        <location evidence="1">Nucleus</location>
    </subcellularLocation>
</comment>
<feature type="compositionally biased region" description="Low complexity" evidence="9">
    <location>
        <begin position="51"/>
        <end position="60"/>
    </location>
</feature>
<organism evidence="10 11">
    <name type="scientific">Papiliotrema laurentii</name>
    <name type="common">Cryptococcus laurentii</name>
    <dbReference type="NCBI Taxonomy" id="5418"/>
    <lineage>
        <taxon>Eukaryota</taxon>
        <taxon>Fungi</taxon>
        <taxon>Dikarya</taxon>
        <taxon>Basidiomycota</taxon>
        <taxon>Agaricomycotina</taxon>
        <taxon>Tremellomycetes</taxon>
        <taxon>Tremellales</taxon>
        <taxon>Rhynchogastremaceae</taxon>
        <taxon>Papiliotrema</taxon>
    </lineage>
</organism>
<dbReference type="PANTHER" id="PTHR10257:SF3">
    <property type="entry name" value="SERINE_THREONINE-PROTEIN PHOSPHATASE 2A 56 KDA REGULATORY SUBUNIT GAMMA ISOFORM"/>
    <property type="match status" value="1"/>
</dbReference>
<keyword evidence="4" id="KW-0963">Cytoplasm</keyword>
<dbReference type="EMBL" id="JAODAN010000001">
    <property type="protein sequence ID" value="KAK1927500.1"/>
    <property type="molecule type" value="Genomic_DNA"/>
</dbReference>
<keyword evidence="6" id="KW-0539">Nucleus</keyword>
<feature type="region of interest" description="Disordered" evidence="9">
    <location>
        <begin position="1"/>
        <end position="162"/>
    </location>
</feature>
<gene>
    <name evidence="10" type="ORF">DB88DRAFT_478236</name>
</gene>
<evidence type="ECO:0000256" key="6">
    <source>
        <dbReference type="ARBA" id="ARBA00023242"/>
    </source>
</evidence>
<protein>
    <recommendedName>
        <fullName evidence="8">Serine/threonine-protein phosphatase 2A 56 kDa regulatory subunit</fullName>
    </recommendedName>
</protein>
<dbReference type="GO" id="GO:1901991">
    <property type="term" value="P:negative regulation of mitotic cell cycle phase transition"/>
    <property type="evidence" value="ECO:0007669"/>
    <property type="project" value="UniProtKB-ARBA"/>
</dbReference>
<comment type="caution">
    <text evidence="10">The sequence shown here is derived from an EMBL/GenBank/DDBJ whole genome shotgun (WGS) entry which is preliminary data.</text>
</comment>
<evidence type="ECO:0000256" key="7">
    <source>
        <dbReference type="ARBA" id="ARBA00064351"/>
    </source>
</evidence>
<dbReference type="GO" id="GO:0005634">
    <property type="term" value="C:nucleus"/>
    <property type="evidence" value="ECO:0007669"/>
    <property type="project" value="UniProtKB-SubCell"/>
</dbReference>
<dbReference type="GO" id="GO:0005816">
    <property type="term" value="C:spindle pole body"/>
    <property type="evidence" value="ECO:0007669"/>
    <property type="project" value="UniProtKB-ARBA"/>
</dbReference>
<dbReference type="InterPro" id="IPR016024">
    <property type="entry name" value="ARM-type_fold"/>
</dbReference>
<comment type="function">
    <text evidence="8">The B regulatory subunit might modulate substrate selectivity and catalytic activity, and also might direct the localization of the catalytic enzyme to a particular subcellular compartment.</text>
</comment>
<keyword evidence="11" id="KW-1185">Reference proteome</keyword>
<name>A0AAD9L8U9_PAPLA</name>
<dbReference type="GO" id="GO:0098813">
    <property type="term" value="P:nuclear chromosome segregation"/>
    <property type="evidence" value="ECO:0007669"/>
    <property type="project" value="UniProtKB-ARBA"/>
</dbReference>
<dbReference type="GO" id="GO:0019888">
    <property type="term" value="F:protein phosphatase regulator activity"/>
    <property type="evidence" value="ECO:0007669"/>
    <property type="project" value="UniProtKB-UniRule"/>
</dbReference>
<dbReference type="InterPro" id="IPR011989">
    <property type="entry name" value="ARM-like"/>
</dbReference>
<feature type="region of interest" description="Disordered" evidence="9">
    <location>
        <begin position="651"/>
        <end position="725"/>
    </location>
</feature>
<dbReference type="FunFam" id="1.25.10.10:FF:000016">
    <property type="entry name" value="Serine/threonine-protein phosphatase 2A 56 kDa regulatory subunit"/>
    <property type="match status" value="1"/>
</dbReference>
<dbReference type="InterPro" id="IPR002554">
    <property type="entry name" value="PP2A_B56"/>
</dbReference>
<comment type="subunit">
    <text evidence="7">PP2A consists of a common heterodimeric core enzyme, composed of a 36 kDa catalytic subunit (subunit C) and a 65 kDa constant regulatory subunit (PR65 or subunit A), that associates with a variety of regulatory subunits. Proteins that associate with the core dimer include three families of regulatory subunits B (the R2/B/PR55/B55, R3/B''/PR72/PR130/PR59 and R5/B'/B56 families), the 48 kDa variable regulatory subunit, viral proteins, and cell signaling molecules.</text>
</comment>
<keyword evidence="5" id="KW-0597">Phosphoprotein</keyword>
<dbReference type="Gene3D" id="1.25.10.10">
    <property type="entry name" value="Leucine-rich Repeat Variant"/>
    <property type="match status" value="1"/>
</dbReference>
<feature type="compositionally biased region" description="Low complexity" evidence="9">
    <location>
        <begin position="674"/>
        <end position="685"/>
    </location>
</feature>
<dbReference type="Proteomes" id="UP001182556">
    <property type="component" value="Unassembled WGS sequence"/>
</dbReference>
<feature type="compositionally biased region" description="Low complexity" evidence="9">
    <location>
        <begin position="23"/>
        <end position="43"/>
    </location>
</feature>
<evidence type="ECO:0000256" key="4">
    <source>
        <dbReference type="ARBA" id="ARBA00022490"/>
    </source>
</evidence>
<dbReference type="SUPFAM" id="SSF48371">
    <property type="entry name" value="ARM repeat"/>
    <property type="match status" value="1"/>
</dbReference>
<dbReference type="Pfam" id="PF01603">
    <property type="entry name" value="B56"/>
    <property type="match status" value="1"/>
</dbReference>
<evidence type="ECO:0000256" key="1">
    <source>
        <dbReference type="ARBA" id="ARBA00004123"/>
    </source>
</evidence>
<dbReference type="AlphaFoldDB" id="A0AAD9L8U9"/>
<dbReference type="PIRSF" id="PIRSF028043">
    <property type="entry name" value="PP2A_B56"/>
    <property type="match status" value="1"/>
</dbReference>
<accession>A0AAD9L8U9</accession>
<reference evidence="10" key="1">
    <citation type="submission" date="2023-02" db="EMBL/GenBank/DDBJ databases">
        <title>Identification and recombinant expression of a fungal hydrolase from Papiliotrema laurentii that hydrolyzes apple cutin and clears colloidal polyester polyurethane.</title>
        <authorList>
            <consortium name="DOE Joint Genome Institute"/>
            <person name="Roman V.A."/>
            <person name="Bojanowski C."/>
            <person name="Crable B.R."/>
            <person name="Wagner D.N."/>
            <person name="Hung C.S."/>
            <person name="Nadeau L.J."/>
            <person name="Schratz L."/>
            <person name="Haridas S."/>
            <person name="Pangilinan J."/>
            <person name="Lipzen A."/>
            <person name="Na H."/>
            <person name="Yan M."/>
            <person name="Ng V."/>
            <person name="Grigoriev I.V."/>
            <person name="Spatafora J.W."/>
            <person name="Barlow D."/>
            <person name="Biffinger J."/>
            <person name="Kelley-Loughnane N."/>
            <person name="Varaljay V.A."/>
            <person name="Crookes-Goodson W.J."/>
        </authorList>
    </citation>
    <scope>NUCLEOTIDE SEQUENCE</scope>
    <source>
        <strain evidence="10">5307AH</strain>
    </source>
</reference>
<evidence type="ECO:0000256" key="9">
    <source>
        <dbReference type="SAM" id="MobiDB-lite"/>
    </source>
</evidence>
<dbReference type="PANTHER" id="PTHR10257">
    <property type="entry name" value="SERINE/THREONINE PROTEIN PHOSPHATASE 2A PP2A REGULATORY SUBUNIT B"/>
    <property type="match status" value="1"/>
</dbReference>
<evidence type="ECO:0000256" key="8">
    <source>
        <dbReference type="PIRNR" id="PIRNR028043"/>
    </source>
</evidence>
<dbReference type="GO" id="GO:0000776">
    <property type="term" value="C:kinetochore"/>
    <property type="evidence" value="ECO:0007669"/>
    <property type="project" value="UniProtKB-ARBA"/>
</dbReference>
<dbReference type="GO" id="GO:0000159">
    <property type="term" value="C:protein phosphatase type 2A complex"/>
    <property type="evidence" value="ECO:0007669"/>
    <property type="project" value="UniProtKB-UniRule"/>
</dbReference>
<feature type="region of interest" description="Disordered" evidence="9">
    <location>
        <begin position="590"/>
        <end position="619"/>
    </location>
</feature>
<comment type="similarity">
    <text evidence="3">Belongs to the phosphatase 2A regulatory subunit B family.</text>
</comment>
<dbReference type="GO" id="GO:0005737">
    <property type="term" value="C:cytoplasm"/>
    <property type="evidence" value="ECO:0007669"/>
    <property type="project" value="UniProtKB-SubCell"/>
</dbReference>